<evidence type="ECO:0000256" key="1">
    <source>
        <dbReference type="SAM" id="MobiDB-lite"/>
    </source>
</evidence>
<dbReference type="InterPro" id="IPR036770">
    <property type="entry name" value="Ankyrin_rpt-contain_sf"/>
</dbReference>
<gene>
    <name evidence="2" type="ORF">NAEGRDRAFT_65003</name>
</gene>
<sequence length="149" mass="16828">MSSPNSSQPSITNNTSQSSASSEQTSLSSMFIFDSIRRNDFEQVKLFIQQNPSLLLVCDENNNLPVHIACKCSHEKIALFLLDRISTQSSTQQLIEIIQKENNEKQSPITLANPKLRGMIKASIEISKMKKLLMEKYENKKQLVPTTIN</sequence>
<dbReference type="EMBL" id="GG738856">
    <property type="protein sequence ID" value="EFC46970.1"/>
    <property type="molecule type" value="Genomic_DNA"/>
</dbReference>
<name>D2V823_NAEGR</name>
<keyword evidence="3" id="KW-1185">Reference proteome</keyword>
<feature type="compositionally biased region" description="Low complexity" evidence="1">
    <location>
        <begin position="10"/>
        <end position="22"/>
    </location>
</feature>
<dbReference type="GeneID" id="8861280"/>
<protein>
    <submittedName>
        <fullName evidence="2">Predicted protein</fullName>
    </submittedName>
</protein>
<dbReference type="AlphaFoldDB" id="D2V823"/>
<organism evidence="3">
    <name type="scientific">Naegleria gruberi</name>
    <name type="common">Amoeba</name>
    <dbReference type="NCBI Taxonomy" id="5762"/>
    <lineage>
        <taxon>Eukaryota</taxon>
        <taxon>Discoba</taxon>
        <taxon>Heterolobosea</taxon>
        <taxon>Tetramitia</taxon>
        <taxon>Eutetramitia</taxon>
        <taxon>Vahlkampfiidae</taxon>
        <taxon>Naegleria</taxon>
    </lineage>
</organism>
<feature type="region of interest" description="Disordered" evidence="1">
    <location>
        <begin position="1"/>
        <end position="22"/>
    </location>
</feature>
<evidence type="ECO:0000313" key="3">
    <source>
        <dbReference type="Proteomes" id="UP000006671"/>
    </source>
</evidence>
<proteinExistence type="predicted"/>
<dbReference type="RefSeq" id="XP_002679714.1">
    <property type="nucleotide sequence ID" value="XM_002679668.1"/>
</dbReference>
<dbReference type="OMA" id="CSHEKIA"/>
<accession>D2V823</accession>
<dbReference type="SUPFAM" id="SSF48403">
    <property type="entry name" value="Ankyrin repeat"/>
    <property type="match status" value="1"/>
</dbReference>
<dbReference type="KEGG" id="ngr:NAEGRDRAFT_65003"/>
<dbReference type="OrthoDB" id="1577640at2759"/>
<dbReference type="Proteomes" id="UP000006671">
    <property type="component" value="Unassembled WGS sequence"/>
</dbReference>
<dbReference type="VEuPathDB" id="AmoebaDB:NAEGRDRAFT_65003"/>
<evidence type="ECO:0000313" key="2">
    <source>
        <dbReference type="EMBL" id="EFC46970.1"/>
    </source>
</evidence>
<dbReference type="InParanoid" id="D2V823"/>
<reference evidence="2 3" key="1">
    <citation type="journal article" date="2010" name="Cell">
        <title>The genome of Naegleria gruberi illuminates early eukaryotic versatility.</title>
        <authorList>
            <person name="Fritz-Laylin L.K."/>
            <person name="Prochnik S.E."/>
            <person name="Ginger M.L."/>
            <person name="Dacks J.B."/>
            <person name="Carpenter M.L."/>
            <person name="Field M.C."/>
            <person name="Kuo A."/>
            <person name="Paredez A."/>
            <person name="Chapman J."/>
            <person name="Pham J."/>
            <person name="Shu S."/>
            <person name="Neupane R."/>
            <person name="Cipriano M."/>
            <person name="Mancuso J."/>
            <person name="Tu H."/>
            <person name="Salamov A."/>
            <person name="Lindquist E."/>
            <person name="Shapiro H."/>
            <person name="Lucas S."/>
            <person name="Grigoriev I.V."/>
            <person name="Cande W.Z."/>
            <person name="Fulton C."/>
            <person name="Rokhsar D.S."/>
            <person name="Dawson S.C."/>
        </authorList>
    </citation>
    <scope>NUCLEOTIDE SEQUENCE [LARGE SCALE GENOMIC DNA]</scope>
    <source>
        <strain evidence="2 3">NEG-M</strain>
    </source>
</reference>
<dbReference type="Gene3D" id="1.25.40.20">
    <property type="entry name" value="Ankyrin repeat-containing domain"/>
    <property type="match status" value="1"/>
</dbReference>